<gene>
    <name evidence="1" type="primary">TLR4</name>
</gene>
<proteinExistence type="predicted"/>
<reference evidence="1" key="2">
    <citation type="submission" date="2025-08" db="UniProtKB">
        <authorList>
            <consortium name="Ensembl"/>
        </authorList>
    </citation>
    <scope>IDENTIFICATION</scope>
    <source>
        <strain evidence="1">Hereford</strain>
    </source>
</reference>
<dbReference type="Ensembl" id="ENSBTAT00000108794.2">
    <property type="protein sequence ID" value="ENSBTAP00000084251.1"/>
    <property type="gene ID" value="ENSBTAG00000006240.6"/>
</dbReference>
<evidence type="ECO:0000313" key="1">
    <source>
        <dbReference type="Ensembl" id="ENSBTAP00000084251.1"/>
    </source>
</evidence>
<name>A0AAA9SFV3_BOVIN</name>
<sequence>MMARARLAAALIPATAILSCLRTESWDPCVQM</sequence>
<evidence type="ECO:0000313" key="2">
    <source>
        <dbReference type="Proteomes" id="UP000009136"/>
    </source>
</evidence>
<organism evidence="1 2">
    <name type="scientific">Bos taurus</name>
    <name type="common">Bovine</name>
    <dbReference type="NCBI Taxonomy" id="9913"/>
    <lineage>
        <taxon>Eukaryota</taxon>
        <taxon>Metazoa</taxon>
        <taxon>Chordata</taxon>
        <taxon>Craniata</taxon>
        <taxon>Vertebrata</taxon>
        <taxon>Euteleostomi</taxon>
        <taxon>Mammalia</taxon>
        <taxon>Eutheria</taxon>
        <taxon>Laurasiatheria</taxon>
        <taxon>Artiodactyla</taxon>
        <taxon>Ruminantia</taxon>
        <taxon>Pecora</taxon>
        <taxon>Bovidae</taxon>
        <taxon>Bovinae</taxon>
        <taxon>Bos</taxon>
    </lineage>
</organism>
<accession>A0AAA9SFV3</accession>
<dbReference type="PROSITE" id="PS51257">
    <property type="entry name" value="PROKAR_LIPOPROTEIN"/>
    <property type="match status" value="1"/>
</dbReference>
<reference evidence="1" key="1">
    <citation type="submission" date="2018-03" db="EMBL/GenBank/DDBJ databases">
        <title>ARS-UCD1.2.</title>
        <authorList>
            <person name="Rosen B.D."/>
            <person name="Bickhart D.M."/>
            <person name="Koren S."/>
            <person name="Schnabel R.D."/>
            <person name="Hall R."/>
            <person name="Zimin A."/>
            <person name="Dreischer C."/>
            <person name="Schultheiss S."/>
            <person name="Schroeder S.G."/>
            <person name="Elsik C.G."/>
            <person name="Couldrey C."/>
            <person name="Liu G.E."/>
            <person name="Van Tassell C.P."/>
            <person name="Phillippy A.M."/>
            <person name="Smith T.P.L."/>
            <person name="Medrano J.F."/>
        </authorList>
    </citation>
    <scope>NUCLEOTIDE SEQUENCE [LARGE SCALE GENOMIC DNA]</scope>
    <source>
        <strain evidence="1">Hereford</strain>
    </source>
</reference>
<dbReference type="GeneTree" id="ENSGT00940000160778"/>
<reference evidence="1" key="3">
    <citation type="submission" date="2025-09" db="UniProtKB">
        <authorList>
            <consortium name="Ensembl"/>
        </authorList>
    </citation>
    <scope>IDENTIFICATION</scope>
    <source>
        <strain evidence="1">Hereford</strain>
    </source>
</reference>
<dbReference type="Proteomes" id="UP000009136">
    <property type="component" value="Chromosome 8"/>
</dbReference>
<keyword evidence="2" id="KW-1185">Reference proteome</keyword>
<dbReference type="AlphaFoldDB" id="A0AAA9SFV3"/>
<protein>
    <submittedName>
        <fullName evidence="1">Toll like receptor 4</fullName>
    </submittedName>
</protein>